<evidence type="ECO:0000259" key="3">
    <source>
        <dbReference type="Pfam" id="PF02826"/>
    </source>
</evidence>
<dbReference type="RefSeq" id="WP_137734180.1">
    <property type="nucleotide sequence ID" value="NZ_BJCL01000009.1"/>
</dbReference>
<dbReference type="OrthoDB" id="9787219at2"/>
<evidence type="ECO:0000256" key="1">
    <source>
        <dbReference type="ARBA" id="ARBA00023002"/>
    </source>
</evidence>
<keyword evidence="1" id="KW-0560">Oxidoreductase</keyword>
<dbReference type="Proteomes" id="UP000301751">
    <property type="component" value="Unassembled WGS sequence"/>
</dbReference>
<dbReference type="Pfam" id="PF02826">
    <property type="entry name" value="2-Hacid_dh_C"/>
    <property type="match status" value="1"/>
</dbReference>
<dbReference type="Gene3D" id="3.40.50.720">
    <property type="entry name" value="NAD(P)-binding Rossmann-like Domain"/>
    <property type="match status" value="2"/>
</dbReference>
<dbReference type="AlphaFoldDB" id="A0A480AXC5"/>
<comment type="caution">
    <text evidence="4">The sequence shown here is derived from an EMBL/GenBank/DDBJ whole genome shotgun (WGS) entry which is preliminary data.</text>
</comment>
<dbReference type="GO" id="GO:0051287">
    <property type="term" value="F:NAD binding"/>
    <property type="evidence" value="ECO:0007669"/>
    <property type="project" value="InterPro"/>
</dbReference>
<gene>
    <name evidence="4" type="ORF">AQPW35_35360</name>
</gene>
<dbReference type="InterPro" id="IPR006140">
    <property type="entry name" value="D-isomer_DH_NAD-bd"/>
</dbReference>
<dbReference type="EMBL" id="BJCL01000009">
    <property type="protein sequence ID" value="GCL64455.1"/>
    <property type="molecule type" value="Genomic_DNA"/>
</dbReference>
<dbReference type="PANTHER" id="PTHR43333">
    <property type="entry name" value="2-HACID_DH_C DOMAIN-CONTAINING PROTEIN"/>
    <property type="match status" value="1"/>
</dbReference>
<dbReference type="CDD" id="cd12164">
    <property type="entry name" value="GDH_like_2"/>
    <property type="match status" value="1"/>
</dbReference>
<feature type="domain" description="D-isomer specific 2-hydroxyacid dehydrogenase NAD-binding" evidence="3">
    <location>
        <begin position="116"/>
        <end position="292"/>
    </location>
</feature>
<proteinExistence type="predicted"/>
<evidence type="ECO:0000313" key="4">
    <source>
        <dbReference type="EMBL" id="GCL64455.1"/>
    </source>
</evidence>
<name>A0A480AXC5_9BURK</name>
<dbReference type="GO" id="GO:0016491">
    <property type="term" value="F:oxidoreductase activity"/>
    <property type="evidence" value="ECO:0007669"/>
    <property type="project" value="UniProtKB-KW"/>
</dbReference>
<keyword evidence="5" id="KW-1185">Reference proteome</keyword>
<dbReference type="SUPFAM" id="SSF52283">
    <property type="entry name" value="Formate/glycerate dehydrogenase catalytic domain-like"/>
    <property type="match status" value="1"/>
</dbReference>
<dbReference type="InterPro" id="IPR036291">
    <property type="entry name" value="NAD(P)-bd_dom_sf"/>
</dbReference>
<keyword evidence="2" id="KW-0520">NAD</keyword>
<dbReference type="PANTHER" id="PTHR43333:SF1">
    <property type="entry name" value="D-ISOMER SPECIFIC 2-HYDROXYACID DEHYDROGENASE NAD-BINDING DOMAIN-CONTAINING PROTEIN"/>
    <property type="match status" value="1"/>
</dbReference>
<organism evidence="4 5">
    <name type="scientific">Pseudaquabacterium pictum</name>
    <dbReference type="NCBI Taxonomy" id="2315236"/>
    <lineage>
        <taxon>Bacteria</taxon>
        <taxon>Pseudomonadati</taxon>
        <taxon>Pseudomonadota</taxon>
        <taxon>Betaproteobacteria</taxon>
        <taxon>Burkholderiales</taxon>
        <taxon>Sphaerotilaceae</taxon>
        <taxon>Pseudaquabacterium</taxon>
    </lineage>
</organism>
<sequence>MPDTPTPAPLQPPPVIALLSRAVDLAFLVPAFEAACPGVQLRLGSDLGALDDIEAAACWQPAPGVLATLPRLRLVQSLAAGIDHLSSDPTLPRGVPLCRIVDPEMASGMAAYVVWAVVHQQRHLGQLLRQAGQQLWKTQPVQPTGHHRVGIAGLGTLGVACARALQALGYSVRGWRRSAPAAGEALPDDVALFHGDDQRAGFLAGCDTLVNLLPLTDATRGLLDAALFAQLPRGAHLVNVGRGEHLVEADLLTALASGQLGAATLDTFAQEPLPAGHPFWTHPQITVTPHIATRTHPAVMVRQTLDNLAAVRAGQRPAAAVDLARGY</sequence>
<evidence type="ECO:0000256" key="2">
    <source>
        <dbReference type="ARBA" id="ARBA00023027"/>
    </source>
</evidence>
<protein>
    <submittedName>
        <fullName evidence="4">Glyoxylate/hydroxypyruvate reductase A</fullName>
    </submittedName>
</protein>
<reference evidence="5" key="1">
    <citation type="submission" date="2019-03" db="EMBL/GenBank/DDBJ databases">
        <title>Aquabacterium pictum sp.nov., the first bacteriochlorophyll a-containing freshwater bacterium in the genus Aquabacterium of the class Betaproteobacteria.</title>
        <authorList>
            <person name="Hirose S."/>
            <person name="Tank M."/>
            <person name="Hara E."/>
            <person name="Tamaki H."/>
            <person name="Takaichi S."/>
            <person name="Haruta S."/>
            <person name="Hanada S."/>
        </authorList>
    </citation>
    <scope>NUCLEOTIDE SEQUENCE [LARGE SCALE GENOMIC DNA]</scope>
    <source>
        <strain evidence="5">W35</strain>
    </source>
</reference>
<evidence type="ECO:0000313" key="5">
    <source>
        <dbReference type="Proteomes" id="UP000301751"/>
    </source>
</evidence>
<keyword evidence="4" id="KW-0670">Pyruvate</keyword>
<dbReference type="SUPFAM" id="SSF51735">
    <property type="entry name" value="NAD(P)-binding Rossmann-fold domains"/>
    <property type="match status" value="1"/>
</dbReference>
<accession>A0A480AXC5</accession>